<organism evidence="3 4">
    <name type="scientific">Sphaerotilus mobilis</name>
    <dbReference type="NCBI Taxonomy" id="47994"/>
    <lineage>
        <taxon>Bacteria</taxon>
        <taxon>Pseudomonadati</taxon>
        <taxon>Pseudomonadota</taxon>
        <taxon>Betaproteobacteria</taxon>
        <taxon>Burkholderiales</taxon>
        <taxon>Sphaerotilaceae</taxon>
        <taxon>Sphaerotilus</taxon>
    </lineage>
</organism>
<accession>A0A4Q7LDR2</accession>
<evidence type="ECO:0000313" key="3">
    <source>
        <dbReference type="EMBL" id="RZS52071.1"/>
    </source>
</evidence>
<dbReference type="Proteomes" id="UP000293433">
    <property type="component" value="Unassembled WGS sequence"/>
</dbReference>
<sequence>MLRELNVHILPAEGSGPAQTVLLAHGYGCDQSLWREVAQALPQARRVLFDWPGAGGSDPDAYDAGRHASLDGYADDLLALMAALDLHDAVVVGHSVAGTIAAIAAAREPGRFGQLVMVAPSPCFINDPPGYEGGFDRPQLEALIDALADGQAAWSRAVAPVVMGNPDRPELSDQLADSFCAMDPAIALRWARATFLTDIRALVPRVNVPCLVLQCQSDALAPMAVGDWLAAHLPVSRQVSLQATGHCPHVSAPAEVAHVLSHWMGWRG</sequence>
<dbReference type="InterPro" id="IPR029058">
    <property type="entry name" value="AB_hydrolase_fold"/>
</dbReference>
<dbReference type="PANTHER" id="PTHR43039">
    <property type="entry name" value="ESTERASE-RELATED"/>
    <property type="match status" value="1"/>
</dbReference>
<dbReference type="PRINTS" id="PR00111">
    <property type="entry name" value="ABHYDROLASE"/>
</dbReference>
<comment type="similarity">
    <text evidence="1">Belongs to the AB hydrolase superfamily.</text>
</comment>
<proteinExistence type="inferred from homology"/>
<evidence type="ECO:0000259" key="2">
    <source>
        <dbReference type="Pfam" id="PF12697"/>
    </source>
</evidence>
<evidence type="ECO:0000256" key="1">
    <source>
        <dbReference type="ARBA" id="ARBA00008645"/>
    </source>
</evidence>
<keyword evidence="4" id="KW-1185">Reference proteome</keyword>
<dbReference type="Pfam" id="PF12697">
    <property type="entry name" value="Abhydrolase_6"/>
    <property type="match status" value="1"/>
</dbReference>
<evidence type="ECO:0000313" key="4">
    <source>
        <dbReference type="Proteomes" id="UP000293433"/>
    </source>
</evidence>
<dbReference type="Gene3D" id="3.40.50.1820">
    <property type="entry name" value="alpha/beta hydrolase"/>
    <property type="match status" value="1"/>
</dbReference>
<dbReference type="SUPFAM" id="SSF53474">
    <property type="entry name" value="alpha/beta-Hydrolases"/>
    <property type="match status" value="1"/>
</dbReference>
<protein>
    <submittedName>
        <fullName evidence="3">Sigma-B regulation protein RsbQ</fullName>
    </submittedName>
</protein>
<feature type="domain" description="AB hydrolase-1" evidence="2">
    <location>
        <begin position="21"/>
        <end position="258"/>
    </location>
</feature>
<name>A0A4Q7LDR2_9BURK</name>
<comment type="caution">
    <text evidence="3">The sequence shown here is derived from an EMBL/GenBank/DDBJ whole genome shotgun (WGS) entry which is preliminary data.</text>
</comment>
<gene>
    <name evidence="3" type="ORF">EV685_3260</name>
</gene>
<dbReference type="RefSeq" id="WP_130483086.1">
    <property type="nucleotide sequence ID" value="NZ_SGWV01000011.1"/>
</dbReference>
<dbReference type="OrthoDB" id="9793083at2"/>
<dbReference type="AlphaFoldDB" id="A0A4Q7LDR2"/>
<dbReference type="InterPro" id="IPR000073">
    <property type="entry name" value="AB_hydrolase_1"/>
</dbReference>
<dbReference type="EMBL" id="SGWV01000011">
    <property type="protein sequence ID" value="RZS52071.1"/>
    <property type="molecule type" value="Genomic_DNA"/>
</dbReference>
<reference evidence="3 4" key="1">
    <citation type="submission" date="2019-02" db="EMBL/GenBank/DDBJ databases">
        <title>Genomic Encyclopedia of Type Strains, Phase IV (KMG-IV): sequencing the most valuable type-strain genomes for metagenomic binning, comparative biology and taxonomic classification.</title>
        <authorList>
            <person name="Goeker M."/>
        </authorList>
    </citation>
    <scope>NUCLEOTIDE SEQUENCE [LARGE SCALE GENOMIC DNA]</scope>
    <source>
        <strain evidence="3 4">DSM 10617</strain>
    </source>
</reference>